<dbReference type="Gene3D" id="3.30.70.1060">
    <property type="entry name" value="Dimeric alpha+beta barrel"/>
    <property type="match status" value="1"/>
</dbReference>
<dbReference type="RefSeq" id="WP_189772471.1">
    <property type="nucleotide sequence ID" value="NZ_BNCK01000007.1"/>
</dbReference>
<proteinExistence type="inferred from homology"/>
<dbReference type="Pfam" id="PF03795">
    <property type="entry name" value="YCII"/>
    <property type="match status" value="1"/>
</dbReference>
<dbReference type="PANTHER" id="PTHR37828:SF1">
    <property type="entry name" value="YCII-RELATED DOMAIN-CONTAINING PROTEIN"/>
    <property type="match status" value="1"/>
</dbReference>
<feature type="domain" description="YCII-related" evidence="2">
    <location>
        <begin position="11"/>
        <end position="91"/>
    </location>
</feature>
<protein>
    <recommendedName>
        <fullName evidence="2">YCII-related domain-containing protein</fullName>
    </recommendedName>
</protein>
<sequence>MTLVSNEGIKMFVISLTYLVEREQVLPFLEEHYQYLDNHYEQGVFIASGPNESKNGGVIIAHKVTREQVEDIIQQDPFIKNNLASIEIIAFEPTKGKYAK</sequence>
<evidence type="ECO:0000256" key="1">
    <source>
        <dbReference type="ARBA" id="ARBA00007689"/>
    </source>
</evidence>
<dbReference type="Proteomes" id="UP000623842">
    <property type="component" value="Unassembled WGS sequence"/>
</dbReference>
<evidence type="ECO:0000313" key="3">
    <source>
        <dbReference type="EMBL" id="GHG00251.1"/>
    </source>
</evidence>
<dbReference type="EMBL" id="BNCK01000007">
    <property type="protein sequence ID" value="GHG00251.1"/>
    <property type="molecule type" value="Genomic_DNA"/>
</dbReference>
<evidence type="ECO:0000259" key="2">
    <source>
        <dbReference type="Pfam" id="PF03795"/>
    </source>
</evidence>
<dbReference type="PANTHER" id="PTHR37828">
    <property type="entry name" value="GSR2449 PROTEIN"/>
    <property type="match status" value="1"/>
</dbReference>
<dbReference type="InterPro" id="IPR005545">
    <property type="entry name" value="YCII"/>
</dbReference>
<reference evidence="3" key="1">
    <citation type="journal article" date="2014" name="Int. J. Syst. Evol. Microbiol.">
        <title>Complete genome sequence of Corynebacterium casei LMG S-19264T (=DSM 44701T), isolated from a smear-ripened cheese.</title>
        <authorList>
            <consortium name="US DOE Joint Genome Institute (JGI-PGF)"/>
            <person name="Walter F."/>
            <person name="Albersmeier A."/>
            <person name="Kalinowski J."/>
            <person name="Ruckert C."/>
        </authorList>
    </citation>
    <scope>NUCLEOTIDE SEQUENCE</scope>
    <source>
        <strain evidence="3">KCTC 42731</strain>
    </source>
</reference>
<evidence type="ECO:0000313" key="4">
    <source>
        <dbReference type="Proteomes" id="UP000623842"/>
    </source>
</evidence>
<gene>
    <name evidence="3" type="ORF">GCM10017161_31120</name>
</gene>
<dbReference type="AlphaFoldDB" id="A0A919EMI5"/>
<reference evidence="3" key="2">
    <citation type="submission" date="2020-09" db="EMBL/GenBank/DDBJ databases">
        <authorList>
            <person name="Sun Q."/>
            <person name="Kim S."/>
        </authorList>
    </citation>
    <scope>NUCLEOTIDE SEQUENCE</scope>
    <source>
        <strain evidence="3">KCTC 42731</strain>
    </source>
</reference>
<organism evidence="3 4">
    <name type="scientific">Thalassotalea marina</name>
    <dbReference type="NCBI Taxonomy" id="1673741"/>
    <lineage>
        <taxon>Bacteria</taxon>
        <taxon>Pseudomonadati</taxon>
        <taxon>Pseudomonadota</taxon>
        <taxon>Gammaproteobacteria</taxon>
        <taxon>Alteromonadales</taxon>
        <taxon>Colwelliaceae</taxon>
        <taxon>Thalassotalea</taxon>
    </lineage>
</organism>
<name>A0A919EMI5_9GAMM</name>
<keyword evidence="4" id="KW-1185">Reference proteome</keyword>
<comment type="caution">
    <text evidence="3">The sequence shown here is derived from an EMBL/GenBank/DDBJ whole genome shotgun (WGS) entry which is preliminary data.</text>
</comment>
<comment type="similarity">
    <text evidence="1">Belongs to the YciI family.</text>
</comment>
<accession>A0A919EMI5</accession>
<dbReference type="SUPFAM" id="SSF54909">
    <property type="entry name" value="Dimeric alpha+beta barrel"/>
    <property type="match status" value="1"/>
</dbReference>
<dbReference type="InterPro" id="IPR011008">
    <property type="entry name" value="Dimeric_a/b-barrel"/>
</dbReference>